<dbReference type="AlphaFoldDB" id="A0A0B5F3S9"/>
<name>A0A0B5F3S9_STRA4</name>
<sequence>MGDLSVEELQRLIGQDVGLPWLVPMAIDFLRETAPREAEGGWYDEDLLSAVLTRKADLWQSLPEAAAALVETLEILKDISPYVRRDAEAFLVSQSRG</sequence>
<dbReference type="CDD" id="cd20691">
    <property type="entry name" value="CdiI_EC536-like"/>
    <property type="match status" value="1"/>
</dbReference>
<protein>
    <submittedName>
        <fullName evidence="1">Uncharacterized protein</fullName>
    </submittedName>
</protein>
<dbReference type="Pfam" id="PF18616">
    <property type="entry name" value="CdiI_3"/>
    <property type="match status" value="1"/>
</dbReference>
<dbReference type="KEGG" id="sals:SLNWT_4571"/>
<dbReference type="Proteomes" id="UP000031523">
    <property type="component" value="Chromosome"/>
</dbReference>
<evidence type="ECO:0000313" key="2">
    <source>
        <dbReference type="Proteomes" id="UP000031523"/>
    </source>
</evidence>
<keyword evidence="2" id="KW-1185">Reference proteome</keyword>
<accession>A0A0B5F3S9</accession>
<gene>
    <name evidence="1" type="ORF">SLNWT_4571</name>
</gene>
<dbReference type="InterPro" id="IPR040547">
    <property type="entry name" value="CdiI"/>
</dbReference>
<proteinExistence type="predicted"/>
<organism evidence="1 2">
    <name type="scientific">Streptomyces albus (strain ATCC 21838 / DSM 41398 / FERM P-419 / JCM 4703 / NBRC 107858)</name>
    <dbReference type="NCBI Taxonomy" id="1081613"/>
    <lineage>
        <taxon>Bacteria</taxon>
        <taxon>Bacillati</taxon>
        <taxon>Actinomycetota</taxon>
        <taxon>Actinomycetes</taxon>
        <taxon>Kitasatosporales</taxon>
        <taxon>Streptomycetaceae</taxon>
        <taxon>Streptomyces</taxon>
    </lineage>
</organism>
<evidence type="ECO:0000313" key="1">
    <source>
        <dbReference type="EMBL" id="AJE84947.1"/>
    </source>
</evidence>
<reference evidence="1 2" key="1">
    <citation type="submission" date="2015-01" db="EMBL/GenBank/DDBJ databases">
        <title>Enhanced salinomycin production by adjusting the supply of polyketide extender units in Streptomyce albus DSM 41398.</title>
        <authorList>
            <person name="Lu C."/>
        </authorList>
    </citation>
    <scope>NUCLEOTIDE SEQUENCE [LARGE SCALE GENOMIC DNA]</scope>
    <source>
        <strain evidence="2">ATCC 21838 / DSM 41398 / FERM P-419 / JCM 4703 / NBRC 107858</strain>
    </source>
</reference>
<dbReference type="EMBL" id="CP010519">
    <property type="protein sequence ID" value="AJE84947.1"/>
    <property type="molecule type" value="Genomic_DNA"/>
</dbReference>